<proteinExistence type="predicted"/>
<dbReference type="AlphaFoldDB" id="A0A645IUC4"/>
<sequence>MAIGFNLQHKMDQPHGLQRLSEAFRRFIGNL</sequence>
<reference evidence="1" key="1">
    <citation type="submission" date="2019-08" db="EMBL/GenBank/DDBJ databases">
        <authorList>
            <person name="Kucharzyk K."/>
            <person name="Murdoch R.W."/>
            <person name="Higgins S."/>
            <person name="Loffler F."/>
        </authorList>
    </citation>
    <scope>NUCLEOTIDE SEQUENCE</scope>
</reference>
<protein>
    <submittedName>
        <fullName evidence="1">Uncharacterized protein</fullName>
    </submittedName>
</protein>
<comment type="caution">
    <text evidence="1">The sequence shown here is derived from an EMBL/GenBank/DDBJ whole genome shotgun (WGS) entry which is preliminary data.</text>
</comment>
<accession>A0A645IUC4</accession>
<dbReference type="EMBL" id="VSSQ01115193">
    <property type="protein sequence ID" value="MPN50743.1"/>
    <property type="molecule type" value="Genomic_DNA"/>
</dbReference>
<gene>
    <name evidence="1" type="ORF">SDC9_198376</name>
</gene>
<name>A0A645IUC4_9ZZZZ</name>
<organism evidence="1">
    <name type="scientific">bioreactor metagenome</name>
    <dbReference type="NCBI Taxonomy" id="1076179"/>
    <lineage>
        <taxon>unclassified sequences</taxon>
        <taxon>metagenomes</taxon>
        <taxon>ecological metagenomes</taxon>
    </lineage>
</organism>
<evidence type="ECO:0000313" key="1">
    <source>
        <dbReference type="EMBL" id="MPN50743.1"/>
    </source>
</evidence>